<proteinExistence type="predicted"/>
<evidence type="ECO:0000256" key="1">
    <source>
        <dbReference type="SAM" id="MobiDB-lite"/>
    </source>
</evidence>
<feature type="transmembrane region" description="Helical" evidence="2">
    <location>
        <begin position="7"/>
        <end position="30"/>
    </location>
</feature>
<dbReference type="SUPFAM" id="SSF52266">
    <property type="entry name" value="SGNH hydrolase"/>
    <property type="match status" value="1"/>
</dbReference>
<dbReference type="Proteomes" id="UP000824091">
    <property type="component" value="Unassembled WGS sequence"/>
</dbReference>
<dbReference type="Pfam" id="PF13472">
    <property type="entry name" value="Lipase_GDSL_2"/>
    <property type="match status" value="1"/>
</dbReference>
<dbReference type="PROSITE" id="PS51257">
    <property type="entry name" value="PROKAR_LIPOPROTEIN"/>
    <property type="match status" value="1"/>
</dbReference>
<dbReference type="InterPro" id="IPR013830">
    <property type="entry name" value="SGNH_hydro"/>
</dbReference>
<evidence type="ECO:0000256" key="2">
    <source>
        <dbReference type="SAM" id="Phobius"/>
    </source>
</evidence>
<gene>
    <name evidence="4" type="ORF">IAD16_00005</name>
</gene>
<reference evidence="4" key="2">
    <citation type="journal article" date="2021" name="PeerJ">
        <title>Extensive microbial diversity within the chicken gut microbiome revealed by metagenomics and culture.</title>
        <authorList>
            <person name="Gilroy R."/>
            <person name="Ravi A."/>
            <person name="Getino M."/>
            <person name="Pursley I."/>
            <person name="Horton D.L."/>
            <person name="Alikhan N.F."/>
            <person name="Baker D."/>
            <person name="Gharbi K."/>
            <person name="Hall N."/>
            <person name="Watson M."/>
            <person name="Adriaenssens E.M."/>
            <person name="Foster-Nyarko E."/>
            <person name="Jarju S."/>
            <person name="Secka A."/>
            <person name="Antonio M."/>
            <person name="Oren A."/>
            <person name="Chaudhuri R.R."/>
            <person name="La Ragione R."/>
            <person name="Hildebrand F."/>
            <person name="Pallen M.J."/>
        </authorList>
    </citation>
    <scope>NUCLEOTIDE SEQUENCE</scope>
    <source>
        <strain evidence="4">11300</strain>
    </source>
</reference>
<dbReference type="AlphaFoldDB" id="A0A9D1I2H8"/>
<evidence type="ECO:0000313" key="4">
    <source>
        <dbReference type="EMBL" id="HIU26747.1"/>
    </source>
</evidence>
<evidence type="ECO:0000259" key="3">
    <source>
        <dbReference type="Pfam" id="PF13472"/>
    </source>
</evidence>
<protein>
    <recommendedName>
        <fullName evidence="3">SGNH hydrolase-type esterase domain-containing protein</fullName>
    </recommendedName>
</protein>
<sequence>MKNIIKYSFSILIMISCIVVFTIMSFKVLIIDKSGESTPPEDGPQVSDGDETPPGDQENSGQSGQTEVSGPEKIDPADAPFTATDSSYLNDALFIGDSRTVGLREYGQTQGPNFFANTGMNVYNVRDSSVNVPGVGTVTLDSLLSSKKYGKIYVMLGINELGYNRENTVVKYGELIDWIKEKAPDSLIFIEANLHVAAGRSNTDEVFNNKNINDFNSKISQFADNKRVFYIDVNELFDDANGDLKAECTSDNTHVLGKYYVEWVDW</sequence>
<feature type="region of interest" description="Disordered" evidence="1">
    <location>
        <begin position="36"/>
        <end position="80"/>
    </location>
</feature>
<keyword evidence="2" id="KW-0812">Transmembrane</keyword>
<organism evidence="4 5">
    <name type="scientific">Candidatus Fimisoma avicola</name>
    <dbReference type="NCBI Taxonomy" id="2840826"/>
    <lineage>
        <taxon>Bacteria</taxon>
        <taxon>Bacillati</taxon>
        <taxon>Bacillota</taxon>
        <taxon>Clostridia</taxon>
        <taxon>Eubacteriales</taxon>
        <taxon>Candidatus Fimisoma</taxon>
    </lineage>
</organism>
<dbReference type="Gene3D" id="3.40.50.1110">
    <property type="entry name" value="SGNH hydrolase"/>
    <property type="match status" value="1"/>
</dbReference>
<feature type="compositionally biased region" description="Polar residues" evidence="1">
    <location>
        <begin position="57"/>
        <end position="68"/>
    </location>
</feature>
<feature type="non-terminal residue" evidence="4">
    <location>
        <position position="266"/>
    </location>
</feature>
<comment type="caution">
    <text evidence="4">The sequence shown here is derived from an EMBL/GenBank/DDBJ whole genome shotgun (WGS) entry which is preliminary data.</text>
</comment>
<accession>A0A9D1I2H8</accession>
<dbReference type="InterPro" id="IPR036514">
    <property type="entry name" value="SGNH_hydro_sf"/>
</dbReference>
<keyword evidence="2" id="KW-0472">Membrane</keyword>
<evidence type="ECO:0000313" key="5">
    <source>
        <dbReference type="Proteomes" id="UP000824091"/>
    </source>
</evidence>
<feature type="domain" description="SGNH hydrolase-type esterase" evidence="3">
    <location>
        <begin position="94"/>
        <end position="254"/>
    </location>
</feature>
<keyword evidence="2" id="KW-1133">Transmembrane helix</keyword>
<name>A0A9D1I2H8_9FIRM</name>
<reference evidence="4" key="1">
    <citation type="submission" date="2020-10" db="EMBL/GenBank/DDBJ databases">
        <authorList>
            <person name="Gilroy R."/>
        </authorList>
    </citation>
    <scope>NUCLEOTIDE SEQUENCE</scope>
    <source>
        <strain evidence="4">11300</strain>
    </source>
</reference>
<dbReference type="EMBL" id="DVMO01000001">
    <property type="protein sequence ID" value="HIU26747.1"/>
    <property type="molecule type" value="Genomic_DNA"/>
</dbReference>